<dbReference type="InterPro" id="IPR050505">
    <property type="entry name" value="WDR55/POC1"/>
</dbReference>
<feature type="signal peptide" evidence="4">
    <location>
        <begin position="1"/>
        <end position="25"/>
    </location>
</feature>
<name>A0A517PH03_9PLAN</name>
<evidence type="ECO:0000313" key="6">
    <source>
        <dbReference type="Proteomes" id="UP000320421"/>
    </source>
</evidence>
<dbReference type="InterPro" id="IPR036322">
    <property type="entry name" value="WD40_repeat_dom_sf"/>
</dbReference>
<dbReference type="Gene3D" id="2.130.10.10">
    <property type="entry name" value="YVTN repeat-like/Quinoprotein amine dehydrogenase"/>
    <property type="match status" value="2"/>
</dbReference>
<dbReference type="InterPro" id="IPR011044">
    <property type="entry name" value="Quino_amine_DH_bsu"/>
</dbReference>
<dbReference type="PANTHER" id="PTHR44019:SF8">
    <property type="entry name" value="POC1 CENTRIOLAR PROTEIN HOMOLOG"/>
    <property type="match status" value="1"/>
</dbReference>
<proteinExistence type="predicted"/>
<dbReference type="SUPFAM" id="SSF50969">
    <property type="entry name" value="YVTN repeat-like/Quinoprotein amine dehydrogenase"/>
    <property type="match status" value="1"/>
</dbReference>
<evidence type="ECO:0000256" key="2">
    <source>
        <dbReference type="ARBA" id="ARBA00022737"/>
    </source>
</evidence>
<evidence type="ECO:0000256" key="3">
    <source>
        <dbReference type="SAM" id="MobiDB-lite"/>
    </source>
</evidence>
<feature type="chain" id="PRO_5021931153" description="Leucine Rich repeats (2 copies)" evidence="4">
    <location>
        <begin position="26"/>
        <end position="914"/>
    </location>
</feature>
<evidence type="ECO:0000256" key="1">
    <source>
        <dbReference type="ARBA" id="ARBA00022574"/>
    </source>
</evidence>
<dbReference type="Gene3D" id="3.80.10.10">
    <property type="entry name" value="Ribonuclease Inhibitor"/>
    <property type="match status" value="1"/>
</dbReference>
<dbReference type="AlphaFoldDB" id="A0A517PH03"/>
<dbReference type="PANTHER" id="PTHR44019">
    <property type="entry name" value="WD REPEAT-CONTAINING PROTEIN 55"/>
    <property type="match status" value="1"/>
</dbReference>
<dbReference type="SUPFAM" id="SSF50978">
    <property type="entry name" value="WD40 repeat-like"/>
    <property type="match status" value="1"/>
</dbReference>
<dbReference type="EMBL" id="CP036266">
    <property type="protein sequence ID" value="QDT18658.1"/>
    <property type="molecule type" value="Genomic_DNA"/>
</dbReference>
<dbReference type="InterPro" id="IPR015943">
    <property type="entry name" value="WD40/YVTN_repeat-like_dom_sf"/>
</dbReference>
<gene>
    <name evidence="5" type="ORF">HG66A1_04200</name>
</gene>
<keyword evidence="2" id="KW-0677">Repeat</keyword>
<evidence type="ECO:0000313" key="5">
    <source>
        <dbReference type="EMBL" id="QDT18658.1"/>
    </source>
</evidence>
<dbReference type="InterPro" id="IPR032675">
    <property type="entry name" value="LRR_dom_sf"/>
</dbReference>
<evidence type="ECO:0000256" key="4">
    <source>
        <dbReference type="SAM" id="SignalP"/>
    </source>
</evidence>
<evidence type="ECO:0008006" key="7">
    <source>
        <dbReference type="Google" id="ProtNLM"/>
    </source>
</evidence>
<accession>A0A517PH03</accession>
<feature type="region of interest" description="Disordered" evidence="3">
    <location>
        <begin position="743"/>
        <end position="762"/>
    </location>
</feature>
<keyword evidence="4" id="KW-0732">Signal</keyword>
<reference evidence="5 6" key="1">
    <citation type="submission" date="2019-02" db="EMBL/GenBank/DDBJ databases">
        <title>Deep-cultivation of Planctomycetes and their phenomic and genomic characterization uncovers novel biology.</title>
        <authorList>
            <person name="Wiegand S."/>
            <person name="Jogler M."/>
            <person name="Boedeker C."/>
            <person name="Pinto D."/>
            <person name="Vollmers J."/>
            <person name="Rivas-Marin E."/>
            <person name="Kohn T."/>
            <person name="Peeters S.H."/>
            <person name="Heuer A."/>
            <person name="Rast P."/>
            <person name="Oberbeckmann S."/>
            <person name="Bunk B."/>
            <person name="Jeske O."/>
            <person name="Meyerdierks A."/>
            <person name="Storesund J.E."/>
            <person name="Kallscheuer N."/>
            <person name="Luecker S."/>
            <person name="Lage O.M."/>
            <person name="Pohl T."/>
            <person name="Merkel B.J."/>
            <person name="Hornburger P."/>
            <person name="Mueller R.-W."/>
            <person name="Bruemmer F."/>
            <person name="Labrenz M."/>
            <person name="Spormann A.M."/>
            <person name="Op den Camp H."/>
            <person name="Overmann J."/>
            <person name="Amann R."/>
            <person name="Jetten M.S.M."/>
            <person name="Mascher T."/>
            <person name="Medema M.H."/>
            <person name="Devos D.P."/>
            <person name="Kaster A.-K."/>
            <person name="Ovreas L."/>
            <person name="Rohde M."/>
            <person name="Galperin M.Y."/>
            <person name="Jogler C."/>
        </authorList>
    </citation>
    <scope>NUCLEOTIDE SEQUENCE [LARGE SCALE GENOMIC DNA]</scope>
    <source>
        <strain evidence="5 6">HG66A1</strain>
    </source>
</reference>
<organism evidence="5 6">
    <name type="scientific">Gimesia chilikensis</name>
    <dbReference type="NCBI Taxonomy" id="2605989"/>
    <lineage>
        <taxon>Bacteria</taxon>
        <taxon>Pseudomonadati</taxon>
        <taxon>Planctomycetota</taxon>
        <taxon>Planctomycetia</taxon>
        <taxon>Planctomycetales</taxon>
        <taxon>Planctomycetaceae</taxon>
        <taxon>Gimesia</taxon>
    </lineage>
</organism>
<dbReference type="SUPFAM" id="SSF52047">
    <property type="entry name" value="RNI-like"/>
    <property type="match status" value="1"/>
</dbReference>
<dbReference type="Proteomes" id="UP000320421">
    <property type="component" value="Chromosome"/>
</dbReference>
<keyword evidence="6" id="KW-1185">Reference proteome</keyword>
<sequence length="914" mass="101680" precursor="true">MLSWNRTLEISLILFIATLARNSCAAEQELFIQQWGLASADRVDDYDSESGHLLTRHQASAVLWDVKTGLALRQYPFNTRNFSARFLQNGRVLLKSSEMVRLLNKQNGEVIRDIDLTRYKYSNYSNILLINNGQPVFVASCGPETIRVWNLETGETLNEFPTEGEISAAKLSPDQQFLLAGSGNIGILWNLKTGKVQQRFCSPIRIRTVEFNDDGSRFLTIGSGEFWYTPRVIVWETATVFPLLSIPRTALDADFVNDEILLNYPQGKVELWPLDRHEKAPPKEKWPTYQSSTDNRWWVTRNHWRLHVDSTQKTISLHGPLPDSPTIEIPTQTSLFAAAYHLPLAFSPSGRWLLTGKSGWGNPGQPSAIWDLKLGELKYHLKNIDYGSFHPTEDKVLLRDNELRIMDLTSGEVLQSLQREKGDSYFEGAFTSAQFSKAGKHVLISVGDWYDGNGGGILIWNLQTGKIERDYARSSKAVIYAGWNSDESKIVAALTPGNDGSAGIDEIRVIDARTGGSLQTRMFPDSGIGVGGVNPSGNLITATSYKLIRNKLPANGSTMQYTTSLLAIDDLEQHRADLPGQHLFWNRNGSIAGYIPSRGKLSFFDLEENETLYSRATSLSKWPGVLFHPGQLLIAGSPGPPRQSVETVSDSVGFEQTLTGDLEAELFLFYGSDDWLIKTKSGFVNGSPGGLRRATSRVPGTLQVSYGADFTDSITRPQAVGKALTQSLADDLNLKAELRKLPQHDIPNLAPTSKAKPQKYDDPTKRLKEISEQLKAAGAKIKQAQFSGITYVHLEGHPVTDDLIKQLRWAGNIDRLYLAETGITDQQLDEIGILKDVKRMSLWGNPITDAGLSELTAMWSLEVLDIHDTRITAAGLNQLRMLPDLKTLIIPANINVNELAPLKTQRPDLELLLR</sequence>
<keyword evidence="1" id="KW-0853">WD repeat</keyword>
<protein>
    <recommendedName>
        <fullName evidence="7">Leucine Rich repeats (2 copies)</fullName>
    </recommendedName>
</protein>